<dbReference type="Proteomes" id="UP000014012">
    <property type="component" value="Unassembled WGS sequence"/>
</dbReference>
<evidence type="ECO:0000256" key="2">
    <source>
        <dbReference type="SAM" id="Coils"/>
    </source>
</evidence>
<name>R8AUG1_PLESH</name>
<evidence type="ECO:0000313" key="3">
    <source>
        <dbReference type="EMBL" id="EON89979.1"/>
    </source>
</evidence>
<accession>R8AUG1</accession>
<keyword evidence="1" id="KW-0802">TPR repeat</keyword>
<dbReference type="STRING" id="703.SAMEA2665130_00843"/>
<keyword evidence="4" id="KW-1185">Reference proteome</keyword>
<keyword evidence="2" id="KW-0175">Coiled coil</keyword>
<dbReference type="PATRIC" id="fig|1315976.3.peg.558"/>
<dbReference type="SMART" id="SM00028">
    <property type="entry name" value="TPR"/>
    <property type="match status" value="6"/>
</dbReference>
<feature type="repeat" description="TPR" evidence="1">
    <location>
        <begin position="259"/>
        <end position="292"/>
    </location>
</feature>
<organism evidence="3 4">
    <name type="scientific">Plesiomonas shigelloides 302-73</name>
    <dbReference type="NCBI Taxonomy" id="1315976"/>
    <lineage>
        <taxon>Bacteria</taxon>
        <taxon>Pseudomonadati</taxon>
        <taxon>Pseudomonadota</taxon>
        <taxon>Gammaproteobacteria</taxon>
        <taxon>Enterobacterales</taxon>
        <taxon>Enterobacteriaceae</taxon>
        <taxon>Plesiomonas</taxon>
    </lineage>
</organism>
<dbReference type="AlphaFoldDB" id="R8AUG1"/>
<dbReference type="InterPro" id="IPR011990">
    <property type="entry name" value="TPR-like_helical_dom_sf"/>
</dbReference>
<proteinExistence type="predicted"/>
<dbReference type="OrthoDB" id="238183at2"/>
<gene>
    <name evidence="3" type="ORF">PLESHI_02909</name>
</gene>
<evidence type="ECO:0000313" key="4">
    <source>
        <dbReference type="Proteomes" id="UP000014012"/>
    </source>
</evidence>
<dbReference type="PROSITE" id="PS50005">
    <property type="entry name" value="TPR"/>
    <property type="match status" value="1"/>
</dbReference>
<dbReference type="EMBL" id="AQQO01000022">
    <property type="protein sequence ID" value="EON89979.1"/>
    <property type="molecule type" value="Genomic_DNA"/>
</dbReference>
<dbReference type="SUPFAM" id="SSF48452">
    <property type="entry name" value="TPR-like"/>
    <property type="match status" value="1"/>
</dbReference>
<evidence type="ECO:0000256" key="1">
    <source>
        <dbReference type="PROSITE-ProRule" id="PRU00339"/>
    </source>
</evidence>
<dbReference type="SUPFAM" id="SSF53756">
    <property type="entry name" value="UDP-Glycosyltransferase/glycogen phosphorylase"/>
    <property type="match status" value="1"/>
</dbReference>
<reference evidence="3 4" key="1">
    <citation type="journal article" date="2013" name="Genome Announc.">
        <title>Genome Sequence of Plesiomonas shigelloides Strain 302-73 (Serotype O1).</title>
        <authorList>
            <person name="Pique N."/>
            <person name="Aquilini E."/>
            <person name="Alioto T."/>
            <person name="Minana-Galbis D."/>
            <person name="Tomas J.M."/>
        </authorList>
    </citation>
    <scope>NUCLEOTIDE SEQUENCE [LARGE SCALE GENOMIC DNA]</scope>
    <source>
        <strain evidence="3 4">302-73</strain>
    </source>
</reference>
<dbReference type="RefSeq" id="WP_010862216.1">
    <property type="nucleotide sequence ID" value="NZ_KB944507.1"/>
</dbReference>
<comment type="caution">
    <text evidence="3">The sequence shown here is derived from an EMBL/GenBank/DDBJ whole genome shotgun (WGS) entry which is preliminary data.</text>
</comment>
<protein>
    <submittedName>
        <fullName evidence="3">Uncharacterized protein</fullName>
    </submittedName>
</protein>
<feature type="coiled-coil region" evidence="2">
    <location>
        <begin position="143"/>
        <end position="170"/>
    </location>
</feature>
<dbReference type="HOGENOM" id="CLU_424430_0_0_6"/>
<sequence length="691" mass="79872">MSDIQNLPSAEEIEAHFQRGVELFNQGNKEDGYQVVRLMADLCPDNFAYQHTAGLIAFENNNQEAAQRYLWRAAECDPNNLELYFTLAQSYFRSQQYVSCLNLLTELEQHISGSVELLTLKKEAYEQIGDKANAMRYRALLREVQQSEEIVELETTLQEYYEQAQALIESGDFSDAEFLLSMAQELKDGDAEHDFLWAYLYHRQDKNEQAKTKAELAYKKGFRKPGIYYVYGYILNDLGEYPAAREILQEGVKACPQSFVIYETLAKNYLKSGAYEQALKAYRKLNADKPSDEYRIQMAISEFKWLESSNKNLDYPTVRQFQDKLLPLYHQYPENADLADAAAKIYQWLGMGEQGDLVYQDLIARYPTLVSPKWNRQQYLGMTHQYAEFLEAYRYGEQCGQRVTFGREINRWQGQELQDDETLLIYCEQGVGDEIRFAHNYRLVEEKAKNIIVYAEPRLIELFSLAYPRITFVPCGFNNNSRTYPDEIKYITGKVYLVAAGDLLEVCYQEYGRLLLSEPYIKIPVELEGKWKAKLQLLPKRKYNIGISWRSGLANQSRNMALFNIINMLPLWELDANIICLQYGDIKKEISKIKDKDLVVFDDLDLKNDFLQVSALMSQLDLIVTVGTAVADLGKAVTNNVLMLYPNYIDASEVKLESNFKGFGLDYISYPPLYTDKTEVIKYVVNVISQP</sequence>
<dbReference type="InterPro" id="IPR019734">
    <property type="entry name" value="TPR_rpt"/>
</dbReference>
<dbReference type="Gene3D" id="1.25.40.10">
    <property type="entry name" value="Tetratricopeptide repeat domain"/>
    <property type="match status" value="2"/>
</dbReference>